<evidence type="ECO:0000313" key="2">
    <source>
        <dbReference type="Proteomes" id="UP000051681"/>
    </source>
</evidence>
<evidence type="ECO:0008006" key="3">
    <source>
        <dbReference type="Google" id="ProtNLM"/>
    </source>
</evidence>
<proteinExistence type="predicted"/>
<accession>A0A0P1GPJ0</accession>
<evidence type="ECO:0000313" key="1">
    <source>
        <dbReference type="EMBL" id="CUH84318.1"/>
    </source>
</evidence>
<dbReference type="InterPro" id="IPR027417">
    <property type="entry name" value="P-loop_NTPase"/>
</dbReference>
<dbReference type="SUPFAM" id="SSF52540">
    <property type="entry name" value="P-loop containing nucleoside triphosphate hydrolases"/>
    <property type="match status" value="1"/>
</dbReference>
<dbReference type="Proteomes" id="UP000051681">
    <property type="component" value="Unassembled WGS sequence"/>
</dbReference>
<gene>
    <name evidence="1" type="ORF">TM5383_01526</name>
</gene>
<dbReference type="STRING" id="340021.TM5383_01526"/>
<dbReference type="EMBL" id="CYSF01000007">
    <property type="protein sequence ID" value="CUH84318.1"/>
    <property type="molecule type" value="Genomic_DNA"/>
</dbReference>
<reference evidence="1 2" key="1">
    <citation type="submission" date="2015-09" db="EMBL/GenBank/DDBJ databases">
        <authorList>
            <consortium name="Swine Surveillance"/>
        </authorList>
    </citation>
    <scope>NUCLEOTIDE SEQUENCE [LARGE SCALE GENOMIC DNA]</scope>
    <source>
        <strain evidence="1 2">CECT 8383</strain>
    </source>
</reference>
<organism evidence="1 2">
    <name type="scientific">Thalassovita mediterranea</name>
    <dbReference type="NCBI Taxonomy" id="340021"/>
    <lineage>
        <taxon>Bacteria</taxon>
        <taxon>Pseudomonadati</taxon>
        <taxon>Pseudomonadota</taxon>
        <taxon>Alphaproteobacteria</taxon>
        <taxon>Rhodobacterales</taxon>
        <taxon>Roseobacteraceae</taxon>
        <taxon>Thalassovita</taxon>
    </lineage>
</organism>
<dbReference type="AlphaFoldDB" id="A0A0P1GPJ0"/>
<keyword evidence="2" id="KW-1185">Reference proteome</keyword>
<name>A0A0P1GPJ0_9RHOB</name>
<dbReference type="RefSeq" id="WP_058318445.1">
    <property type="nucleotide sequence ID" value="NZ_CYSF01000007.1"/>
</dbReference>
<sequence length="474" mass="53633">MSDRFDYFVVFAEMRTGSNFLEANLNAFPSLTCHGEAFNPHFIGYPNSTEILGVTQDMRDDDPQRLLDTIRQHSEGMGGFRYFHDHDPRILDVMLDDPRCAKIVLTRNPVDSYVSWKIAQATGQWKLTNETKRRDSKAVFDRTEFETHLADLQAFQVTLLNRLQAAGQTAFYVAYEDLQDLDVTNGLARWLGLEEQLVELDGKLKKQNPAPLSEKVENYPEMEAALSHLDQFNLTRTPNFEPRRGAVVPSYVAAKDAPLLFMPLRNGCDDAVRRWMAALDDVDAGQLQDGFSQKTLRMWKKDHAGFRSFAVLRHPVARVHDAFCSRILATGRGTYPKIRKTLNRRFDLGLPDEVDAQYDAQAHRAAFLGFLDFLKMNLSGQTAIRVDATWCSQSQTLQGFADIAQPDMILREDELADMLPVLAASAGRMQAPEYARPPEMAPIALEAIYDADLEARVAAIYQKDYISFGFSSWA</sequence>
<protein>
    <recommendedName>
        <fullName evidence="3">Sulfotransferase family protein</fullName>
    </recommendedName>
</protein>
<dbReference type="Gene3D" id="3.40.50.300">
    <property type="entry name" value="P-loop containing nucleotide triphosphate hydrolases"/>
    <property type="match status" value="1"/>
</dbReference>
<dbReference type="OrthoDB" id="7802556at2"/>